<keyword evidence="1" id="KW-1133">Transmembrane helix</keyword>
<proteinExistence type="predicted"/>
<feature type="transmembrane region" description="Helical" evidence="1">
    <location>
        <begin position="48"/>
        <end position="67"/>
    </location>
</feature>
<keyword evidence="1" id="KW-0812">Transmembrane</keyword>
<dbReference type="RefSeq" id="WP_139081840.1">
    <property type="nucleotide sequence ID" value="NZ_VDFV01000014.1"/>
</dbReference>
<evidence type="ECO:0000256" key="1">
    <source>
        <dbReference type="SAM" id="Phobius"/>
    </source>
</evidence>
<reference evidence="2 3" key="1">
    <citation type="submission" date="2019-06" db="EMBL/GenBank/DDBJ databases">
        <authorList>
            <person name="Jiang L."/>
        </authorList>
    </citation>
    <scope>NUCLEOTIDE SEQUENCE [LARGE SCALE GENOMIC DNA]</scope>
    <source>
        <strain evidence="2 3">YIM 48858</strain>
    </source>
</reference>
<keyword evidence="1" id="KW-0472">Membrane</keyword>
<accession>A0A5C4NFI0</accession>
<evidence type="ECO:0000313" key="3">
    <source>
        <dbReference type="Proteomes" id="UP000305709"/>
    </source>
</evidence>
<dbReference type="OrthoDB" id="8454286at2"/>
<comment type="caution">
    <text evidence="2">The sequence shown here is derived from an EMBL/GenBank/DDBJ whole genome shotgun (WGS) entry which is preliminary data.</text>
</comment>
<dbReference type="EMBL" id="VDFV01000014">
    <property type="protein sequence ID" value="TNC71387.1"/>
    <property type="molecule type" value="Genomic_DNA"/>
</dbReference>
<name>A0A5C4NFI0_9RHOB</name>
<dbReference type="AlphaFoldDB" id="A0A5C4NFI0"/>
<protein>
    <recommendedName>
        <fullName evidence="4">DUF1640 domain-containing protein</fullName>
    </recommendedName>
</protein>
<keyword evidence="3" id="KW-1185">Reference proteome</keyword>
<gene>
    <name evidence="2" type="ORF">FHG71_11570</name>
</gene>
<evidence type="ECO:0000313" key="2">
    <source>
        <dbReference type="EMBL" id="TNC71387.1"/>
    </source>
</evidence>
<evidence type="ECO:0008006" key="4">
    <source>
        <dbReference type="Google" id="ProtNLM"/>
    </source>
</evidence>
<organism evidence="2 3">
    <name type="scientific">Rubellimicrobium roseum</name>
    <dbReference type="NCBI Taxonomy" id="687525"/>
    <lineage>
        <taxon>Bacteria</taxon>
        <taxon>Pseudomonadati</taxon>
        <taxon>Pseudomonadota</taxon>
        <taxon>Alphaproteobacteria</taxon>
        <taxon>Rhodobacterales</taxon>
        <taxon>Roseobacteraceae</taxon>
        <taxon>Rubellimicrobium</taxon>
    </lineage>
</organism>
<dbReference type="Proteomes" id="UP000305709">
    <property type="component" value="Unassembled WGS sequence"/>
</dbReference>
<sequence>MLEERVQRLELDLAEVKADLKAIRADIHSSKADLSYLRGRAEQMPTTLQLIGFAVAVFVAAGVLQIFQ</sequence>